<feature type="domain" description="Peptidase S54 rhomboid" evidence="8">
    <location>
        <begin position="44"/>
        <end position="186"/>
    </location>
</feature>
<feature type="transmembrane region" description="Helical" evidence="7">
    <location>
        <begin position="12"/>
        <end position="35"/>
    </location>
</feature>
<gene>
    <name evidence="9" type="ORF">KK060_17530</name>
</gene>
<dbReference type="PANTHER" id="PTHR43731">
    <property type="entry name" value="RHOMBOID PROTEASE"/>
    <property type="match status" value="1"/>
</dbReference>
<evidence type="ECO:0000313" key="10">
    <source>
        <dbReference type="Proteomes" id="UP000772618"/>
    </source>
</evidence>
<keyword evidence="6 7" id="KW-0472">Membrane</keyword>
<keyword evidence="9" id="KW-0645">Protease</keyword>
<proteinExistence type="inferred from homology"/>
<evidence type="ECO:0000256" key="6">
    <source>
        <dbReference type="ARBA" id="ARBA00023136"/>
    </source>
</evidence>
<feature type="transmembrane region" description="Helical" evidence="7">
    <location>
        <begin position="172"/>
        <end position="190"/>
    </location>
</feature>
<dbReference type="SUPFAM" id="SSF144091">
    <property type="entry name" value="Rhomboid-like"/>
    <property type="match status" value="1"/>
</dbReference>
<dbReference type="RefSeq" id="WP_254155053.1">
    <property type="nucleotide sequence ID" value="NZ_JAHESD010000046.1"/>
</dbReference>
<keyword evidence="10" id="KW-1185">Reference proteome</keyword>
<dbReference type="InterPro" id="IPR050925">
    <property type="entry name" value="Rhomboid_protease_S54"/>
</dbReference>
<dbReference type="InterPro" id="IPR022764">
    <property type="entry name" value="Peptidase_S54_rhomboid_dom"/>
</dbReference>
<dbReference type="Proteomes" id="UP000772618">
    <property type="component" value="Unassembled WGS sequence"/>
</dbReference>
<sequence length="196" mass="22288">MFRLTPVVRNLILINVVVFLFQNIMPGVAQWLSLFNINTPYFRPYQLFTYMFCHGGFFHIFFNMLMLSFFGPILEDFWGQKRFIMFYTIAGIGAGIFNILMDLFFQIGSFSVMLGASGAVYAVLTAFGILFPNMRLGLFLLPITFKAKYMVMVLGSLAIINGFRGSPGDSTAHLAHLGGIVVAIIFLQFWRERGHY</sequence>
<evidence type="ECO:0000256" key="3">
    <source>
        <dbReference type="ARBA" id="ARBA00022692"/>
    </source>
</evidence>
<name>A0ABS5VUK0_9BACT</name>
<organism evidence="9 10">
    <name type="scientific">Chryseosolibacter indicus</name>
    <dbReference type="NCBI Taxonomy" id="2782351"/>
    <lineage>
        <taxon>Bacteria</taxon>
        <taxon>Pseudomonadati</taxon>
        <taxon>Bacteroidota</taxon>
        <taxon>Cytophagia</taxon>
        <taxon>Cytophagales</taxon>
        <taxon>Chryseotaleaceae</taxon>
        <taxon>Chryseosolibacter</taxon>
    </lineage>
</organism>
<accession>A0ABS5VUK0</accession>
<feature type="transmembrane region" description="Helical" evidence="7">
    <location>
        <begin position="138"/>
        <end position="160"/>
    </location>
</feature>
<protein>
    <submittedName>
        <fullName evidence="9">Rhomboid family intramembrane serine protease</fullName>
    </submittedName>
</protein>
<dbReference type="GO" id="GO:0008233">
    <property type="term" value="F:peptidase activity"/>
    <property type="evidence" value="ECO:0007669"/>
    <property type="project" value="UniProtKB-KW"/>
</dbReference>
<evidence type="ECO:0000256" key="5">
    <source>
        <dbReference type="ARBA" id="ARBA00022989"/>
    </source>
</evidence>
<dbReference type="PANTHER" id="PTHR43731:SF14">
    <property type="entry name" value="PRESENILIN-ASSOCIATED RHOMBOID-LIKE PROTEIN, MITOCHONDRIAL"/>
    <property type="match status" value="1"/>
</dbReference>
<evidence type="ECO:0000313" key="9">
    <source>
        <dbReference type="EMBL" id="MBT1705099.1"/>
    </source>
</evidence>
<keyword evidence="3 7" id="KW-0812">Transmembrane</keyword>
<dbReference type="EMBL" id="JAHESD010000046">
    <property type="protein sequence ID" value="MBT1705099.1"/>
    <property type="molecule type" value="Genomic_DNA"/>
</dbReference>
<keyword evidence="5 7" id="KW-1133">Transmembrane helix</keyword>
<evidence type="ECO:0000259" key="8">
    <source>
        <dbReference type="Pfam" id="PF01694"/>
    </source>
</evidence>
<evidence type="ECO:0000256" key="1">
    <source>
        <dbReference type="ARBA" id="ARBA00004141"/>
    </source>
</evidence>
<dbReference type="Pfam" id="PF01694">
    <property type="entry name" value="Rhomboid"/>
    <property type="match status" value="1"/>
</dbReference>
<comment type="similarity">
    <text evidence="2">Belongs to the peptidase S54 family.</text>
</comment>
<dbReference type="Gene3D" id="1.20.1540.10">
    <property type="entry name" value="Rhomboid-like"/>
    <property type="match status" value="1"/>
</dbReference>
<keyword evidence="4" id="KW-0378">Hydrolase</keyword>
<dbReference type="GO" id="GO:0006508">
    <property type="term" value="P:proteolysis"/>
    <property type="evidence" value="ECO:0007669"/>
    <property type="project" value="UniProtKB-KW"/>
</dbReference>
<evidence type="ECO:0000256" key="7">
    <source>
        <dbReference type="SAM" id="Phobius"/>
    </source>
</evidence>
<feature type="transmembrane region" description="Helical" evidence="7">
    <location>
        <begin position="83"/>
        <end position="101"/>
    </location>
</feature>
<comment type="caution">
    <text evidence="9">The sequence shown here is derived from an EMBL/GenBank/DDBJ whole genome shotgun (WGS) entry which is preliminary data.</text>
</comment>
<reference evidence="9 10" key="1">
    <citation type="submission" date="2021-05" db="EMBL/GenBank/DDBJ databases">
        <title>A Polyphasic approach of four new species of the genus Ohtaekwangia: Ohtaekwangia histidinii sp. nov., Ohtaekwangia cretensis sp. nov., Ohtaekwangia indiensis sp. nov., Ohtaekwangia reichenbachii sp. nov. from diverse environment.</title>
        <authorList>
            <person name="Octaviana S."/>
        </authorList>
    </citation>
    <scope>NUCLEOTIDE SEQUENCE [LARGE SCALE GENOMIC DNA]</scope>
    <source>
        <strain evidence="9 10">PWU20</strain>
    </source>
</reference>
<comment type="subcellular location">
    <subcellularLocation>
        <location evidence="1">Membrane</location>
        <topology evidence="1">Multi-pass membrane protein</topology>
    </subcellularLocation>
</comment>
<dbReference type="InterPro" id="IPR035952">
    <property type="entry name" value="Rhomboid-like_sf"/>
</dbReference>
<evidence type="ECO:0000256" key="2">
    <source>
        <dbReference type="ARBA" id="ARBA00009045"/>
    </source>
</evidence>
<feature type="transmembrane region" description="Helical" evidence="7">
    <location>
        <begin position="47"/>
        <end position="71"/>
    </location>
</feature>
<feature type="transmembrane region" description="Helical" evidence="7">
    <location>
        <begin position="107"/>
        <end position="131"/>
    </location>
</feature>
<evidence type="ECO:0000256" key="4">
    <source>
        <dbReference type="ARBA" id="ARBA00022801"/>
    </source>
</evidence>